<comment type="similarity">
    <text evidence="2">Belongs to the peptidase A24 family.</text>
</comment>
<evidence type="ECO:0000256" key="5">
    <source>
        <dbReference type="ARBA" id="ARBA00022989"/>
    </source>
</evidence>
<dbReference type="PATRIC" id="fig|1619046.3.peg.659"/>
<evidence type="ECO:0000259" key="8">
    <source>
        <dbReference type="Pfam" id="PF01478"/>
    </source>
</evidence>
<feature type="transmembrane region" description="Helical" evidence="7">
    <location>
        <begin position="223"/>
        <end position="240"/>
    </location>
</feature>
<sequence length="252" mass="29087">MLIYIFIIGLCFGSFLNALVYRIHEKKSLWTRSACPNCQKEIIWYDNIPVFSFLFLKGKCRNCHNKISWQYPLVELALGILFLVPTLFISYPDLKILISLLVQWLIIFDLAFIFLYDYKYQEILDLSIWPLVIFLFDFNYFFEVFSIVNMLIAVAIGGGFFLLQYLISRGRWIGGGDIILGVLMGVILGWPNILLALFIAYILGGIVGVILLLLKKKQANSEIPFGTFLVIGTLVAMWWGNRIVEWYLGLIR</sequence>
<feature type="domain" description="Prepilin type IV endopeptidase peptidase" evidence="8">
    <location>
        <begin position="105"/>
        <end position="209"/>
    </location>
</feature>
<comment type="caution">
    <text evidence="10">The sequence shown here is derived from an EMBL/GenBank/DDBJ whole genome shotgun (WGS) entry which is preliminary data.</text>
</comment>
<dbReference type="PANTHER" id="PTHR30487">
    <property type="entry name" value="TYPE 4 PREPILIN-LIKE PROTEINS LEADER PEPTIDE-PROCESSING ENZYME"/>
    <property type="match status" value="1"/>
</dbReference>
<keyword evidence="6 7" id="KW-0472">Membrane</keyword>
<organism evidence="10 11">
    <name type="scientific">Candidatus Magasanikbacteria bacterium GW2011_GWC2_37_14</name>
    <dbReference type="NCBI Taxonomy" id="1619046"/>
    <lineage>
        <taxon>Bacteria</taxon>
        <taxon>Candidatus Magasanikiibacteriota</taxon>
    </lineage>
</organism>
<evidence type="ECO:0000256" key="7">
    <source>
        <dbReference type="SAM" id="Phobius"/>
    </source>
</evidence>
<dbReference type="InterPro" id="IPR000045">
    <property type="entry name" value="Prepilin_IV_endopep_pep"/>
</dbReference>
<evidence type="ECO:0000313" key="11">
    <source>
        <dbReference type="Proteomes" id="UP000034849"/>
    </source>
</evidence>
<reference evidence="10 11" key="1">
    <citation type="journal article" date="2015" name="Nature">
        <title>rRNA introns, odd ribosomes, and small enigmatic genomes across a large radiation of phyla.</title>
        <authorList>
            <person name="Brown C.T."/>
            <person name="Hug L.A."/>
            <person name="Thomas B.C."/>
            <person name="Sharon I."/>
            <person name="Castelle C.J."/>
            <person name="Singh A."/>
            <person name="Wilkins M.J."/>
            <person name="Williams K.H."/>
            <person name="Banfield J.F."/>
        </authorList>
    </citation>
    <scope>NUCLEOTIDE SEQUENCE [LARGE SCALE GENOMIC DNA]</scope>
</reference>
<accession>A0A0G0GMQ7</accession>
<feature type="transmembrane region" description="Helical" evidence="7">
    <location>
        <begin position="71"/>
        <end position="90"/>
    </location>
</feature>
<evidence type="ECO:0000256" key="1">
    <source>
        <dbReference type="ARBA" id="ARBA00004651"/>
    </source>
</evidence>
<dbReference type="InterPro" id="IPR010627">
    <property type="entry name" value="Prepilin_pept_A24_N"/>
</dbReference>
<dbReference type="AlphaFoldDB" id="A0A0G0GMQ7"/>
<dbReference type="InterPro" id="IPR050882">
    <property type="entry name" value="Prepilin_peptidase/N-MTase"/>
</dbReference>
<gene>
    <name evidence="10" type="ORF">US42_C0009G0030</name>
</gene>
<keyword evidence="4 7" id="KW-0812">Transmembrane</keyword>
<dbReference type="GO" id="GO:0006465">
    <property type="term" value="P:signal peptide processing"/>
    <property type="evidence" value="ECO:0007669"/>
    <property type="project" value="TreeGrafter"/>
</dbReference>
<dbReference type="Pfam" id="PF01478">
    <property type="entry name" value="Peptidase_A24"/>
    <property type="match status" value="1"/>
</dbReference>
<dbReference type="STRING" id="1619046.US42_C0009G0030"/>
<feature type="transmembrane region" description="Helical" evidence="7">
    <location>
        <begin position="172"/>
        <end position="190"/>
    </location>
</feature>
<keyword evidence="5 7" id="KW-1133">Transmembrane helix</keyword>
<keyword evidence="3" id="KW-1003">Cell membrane</keyword>
<dbReference type="PANTHER" id="PTHR30487:SF0">
    <property type="entry name" value="PREPILIN LEADER PEPTIDASE_N-METHYLTRANSFERASE-RELATED"/>
    <property type="match status" value="1"/>
</dbReference>
<comment type="subcellular location">
    <subcellularLocation>
        <location evidence="1">Cell membrane</location>
        <topology evidence="1">Multi-pass membrane protein</topology>
    </subcellularLocation>
</comment>
<evidence type="ECO:0000256" key="2">
    <source>
        <dbReference type="ARBA" id="ARBA00005801"/>
    </source>
</evidence>
<evidence type="ECO:0000256" key="6">
    <source>
        <dbReference type="ARBA" id="ARBA00023136"/>
    </source>
</evidence>
<evidence type="ECO:0000259" key="9">
    <source>
        <dbReference type="Pfam" id="PF06750"/>
    </source>
</evidence>
<feature type="transmembrane region" description="Helical" evidence="7">
    <location>
        <begin position="6"/>
        <end position="23"/>
    </location>
</feature>
<protein>
    <submittedName>
        <fullName evidence="10">Type 4 prepilin-like protein leader peptide-processing enzyme</fullName>
    </submittedName>
</protein>
<dbReference type="GO" id="GO:0005886">
    <property type="term" value="C:plasma membrane"/>
    <property type="evidence" value="ECO:0007669"/>
    <property type="project" value="UniProtKB-SubCell"/>
</dbReference>
<feature type="transmembrane region" description="Helical" evidence="7">
    <location>
        <begin position="96"/>
        <end position="116"/>
    </location>
</feature>
<dbReference type="Gene3D" id="1.20.120.1220">
    <property type="match status" value="1"/>
</dbReference>
<dbReference type="GO" id="GO:0004190">
    <property type="term" value="F:aspartic-type endopeptidase activity"/>
    <property type="evidence" value="ECO:0007669"/>
    <property type="project" value="InterPro"/>
</dbReference>
<dbReference type="Proteomes" id="UP000034849">
    <property type="component" value="Unassembled WGS sequence"/>
</dbReference>
<evidence type="ECO:0000256" key="4">
    <source>
        <dbReference type="ARBA" id="ARBA00022692"/>
    </source>
</evidence>
<feature type="transmembrane region" description="Helical" evidence="7">
    <location>
        <begin position="147"/>
        <end position="167"/>
    </location>
</feature>
<name>A0A0G0GMQ7_9BACT</name>
<evidence type="ECO:0000256" key="3">
    <source>
        <dbReference type="ARBA" id="ARBA00022475"/>
    </source>
</evidence>
<dbReference type="Pfam" id="PF06750">
    <property type="entry name" value="A24_N_bact"/>
    <property type="match status" value="1"/>
</dbReference>
<feature type="domain" description="Prepilin peptidase A24 N-terminal" evidence="9">
    <location>
        <begin position="7"/>
        <end position="84"/>
    </location>
</feature>
<evidence type="ECO:0000313" key="10">
    <source>
        <dbReference type="EMBL" id="KKQ27440.1"/>
    </source>
</evidence>
<dbReference type="EMBL" id="LBSX01000009">
    <property type="protein sequence ID" value="KKQ27440.1"/>
    <property type="molecule type" value="Genomic_DNA"/>
</dbReference>
<feature type="transmembrane region" description="Helical" evidence="7">
    <location>
        <begin position="196"/>
        <end position="214"/>
    </location>
</feature>
<proteinExistence type="inferred from homology"/>